<feature type="compositionally biased region" description="Basic and acidic residues" evidence="1">
    <location>
        <begin position="161"/>
        <end position="179"/>
    </location>
</feature>
<protein>
    <submittedName>
        <fullName evidence="2">Uncharacterized protein</fullName>
    </submittedName>
</protein>
<proteinExistence type="predicted"/>
<name>A0A889IQY5_9CAUD</name>
<evidence type="ECO:0000313" key="3">
    <source>
        <dbReference type="Proteomes" id="UP000610026"/>
    </source>
</evidence>
<feature type="region of interest" description="Disordered" evidence="1">
    <location>
        <begin position="56"/>
        <end position="89"/>
    </location>
</feature>
<feature type="region of interest" description="Disordered" evidence="1">
    <location>
        <begin position="140"/>
        <end position="179"/>
    </location>
</feature>
<keyword evidence="3" id="KW-1185">Reference proteome</keyword>
<dbReference type="KEGG" id="vg:77947862"/>
<reference evidence="2" key="1">
    <citation type="submission" date="2021-01" db="EMBL/GenBank/DDBJ databases">
        <authorList>
            <person name="Ben Porat S."/>
            <person name="Alkalay-Oren S."/>
            <person name="Coppenhagen-Glazer S."/>
            <person name="Hazan R."/>
        </authorList>
    </citation>
    <scope>NUCLEOTIDE SEQUENCE</scope>
</reference>
<feature type="compositionally biased region" description="Acidic residues" evidence="1">
    <location>
        <begin position="141"/>
        <end position="155"/>
    </location>
</feature>
<sequence length="212" mass="23347">MKIESIIRRKNGTRVELDDQVYHFKPTPEDERHLAEVSIRAHIQRFLSIPEGFQPAEIDETQASPAPAPVQQPPAPPVQASPLNTDQPVLGTLAGVQNKDGSVSTLPQLPREQLLVLARDMEIEGAEDLSDEELVKAIEADPVELVDDADADSEADTGNGDETKGDDKAAEQPAPLDREALVEQYKARFKKAPHHKLTAERIKQILDEDEGE</sequence>
<evidence type="ECO:0000313" key="2">
    <source>
        <dbReference type="EMBL" id="QRE00595.1"/>
    </source>
</evidence>
<accession>A0A889IQY5</accession>
<dbReference type="GeneID" id="77947862"/>
<dbReference type="EMBL" id="MW460249">
    <property type="protein sequence ID" value="QRE00595.1"/>
    <property type="molecule type" value="Genomic_DNA"/>
</dbReference>
<organism evidence="2 3">
    <name type="scientific">Pseudomonas phage Itty13</name>
    <dbReference type="NCBI Taxonomy" id="2805750"/>
    <lineage>
        <taxon>Viruses</taxon>
        <taxon>Duplodnaviria</taxon>
        <taxon>Heunggongvirae</taxon>
        <taxon>Uroviricota</taxon>
        <taxon>Caudoviricetes</taxon>
        <taxon>Ittyvirus</taxon>
        <taxon>Ittyvirus itty13</taxon>
    </lineage>
</organism>
<dbReference type="Proteomes" id="UP000610026">
    <property type="component" value="Segment"/>
</dbReference>
<feature type="compositionally biased region" description="Pro residues" evidence="1">
    <location>
        <begin position="66"/>
        <end position="79"/>
    </location>
</feature>
<evidence type="ECO:0000256" key="1">
    <source>
        <dbReference type="SAM" id="MobiDB-lite"/>
    </source>
</evidence>
<dbReference type="RefSeq" id="YP_010671608.1">
    <property type="nucleotide sequence ID" value="NC_070969.1"/>
</dbReference>